<dbReference type="Proteomes" id="UP000078504">
    <property type="component" value="Unassembled WGS sequence"/>
</dbReference>
<dbReference type="AlphaFoldDB" id="A0A1B7HND5"/>
<dbReference type="Pfam" id="PF21822">
    <property type="entry name" value="Phage_TAC_15"/>
    <property type="match status" value="1"/>
</dbReference>
<evidence type="ECO:0008006" key="3">
    <source>
        <dbReference type="Google" id="ProtNLM"/>
    </source>
</evidence>
<gene>
    <name evidence="1" type="ORF">M977_04395</name>
</gene>
<dbReference type="InterPro" id="IPR049156">
    <property type="entry name" value="Phage_chap_TAC_15-like"/>
</dbReference>
<sequence length="162" mass="17750">MDDSIKHVEINGNKYCIVRMSAFDAVHFNLRVAEILAKHGINQVESILSMSTKVFGMLNREDHDELLFTLLSKSRAQILNEDGDFLDSWDAVNTVYTAANIADVYLVALECLKLSVLPVATGLKKNIGLDTAVTMRGAMQQLFSSLLKTLTAPSAQNSSSGE</sequence>
<accession>A0A1B7HND5</accession>
<organism evidence="1 2">
    <name type="scientific">Buttiauxella gaviniae ATCC 51604</name>
    <dbReference type="NCBI Taxonomy" id="1354253"/>
    <lineage>
        <taxon>Bacteria</taxon>
        <taxon>Pseudomonadati</taxon>
        <taxon>Pseudomonadota</taxon>
        <taxon>Gammaproteobacteria</taxon>
        <taxon>Enterobacterales</taxon>
        <taxon>Enterobacteriaceae</taxon>
        <taxon>Buttiauxella</taxon>
    </lineage>
</organism>
<dbReference type="RefSeq" id="WP_064518870.1">
    <property type="nucleotide sequence ID" value="NZ_LXEP01000044.1"/>
</dbReference>
<name>A0A1B7HND5_9ENTR</name>
<comment type="caution">
    <text evidence="1">The sequence shown here is derived from an EMBL/GenBank/DDBJ whole genome shotgun (WGS) entry which is preliminary data.</text>
</comment>
<proteinExistence type="predicted"/>
<evidence type="ECO:0000313" key="2">
    <source>
        <dbReference type="Proteomes" id="UP000078504"/>
    </source>
</evidence>
<protein>
    <recommendedName>
        <fullName evidence="3">Phage protein</fullName>
    </recommendedName>
</protein>
<dbReference type="EMBL" id="LXEP01000044">
    <property type="protein sequence ID" value="OAT17149.1"/>
    <property type="molecule type" value="Genomic_DNA"/>
</dbReference>
<reference evidence="1 2" key="1">
    <citation type="submission" date="2016-04" db="EMBL/GenBank/DDBJ databases">
        <title>ATOL: Assembling a taxonomically balanced genome-scale reconstruction of the evolutionary history of the Enterobacteriaceae.</title>
        <authorList>
            <person name="Plunkett G.III."/>
            <person name="Neeno-Eckwall E.C."/>
            <person name="Glasner J.D."/>
            <person name="Perna N.T."/>
        </authorList>
    </citation>
    <scope>NUCLEOTIDE SEQUENCE [LARGE SCALE GENOMIC DNA]</scope>
    <source>
        <strain evidence="1 2">ATCC 51604</strain>
    </source>
</reference>
<evidence type="ECO:0000313" key="1">
    <source>
        <dbReference type="EMBL" id="OAT17149.1"/>
    </source>
</evidence>
<dbReference type="PATRIC" id="fig|1354253.4.peg.4512"/>